<keyword evidence="2" id="KW-1185">Reference proteome</keyword>
<reference evidence="1" key="2">
    <citation type="submission" date="2025-09" db="UniProtKB">
        <authorList>
            <consortium name="EnsemblPlants"/>
        </authorList>
    </citation>
    <scope>IDENTIFICATION</scope>
</reference>
<sequence length="161" mass="17918">MQHGMCGDNNILLSREKDGEHDNVNQDGQRDNANQLLIQRKSSLPQDPTIDSVSEVRETRDQTCESFARLNRQVTKNKSSSKRRRTSSFEVGSTVVLKTSIYPNKQNVAYATIKSTDPVTKAGGIGLGAEFALVRIDEAILDNEDFIREVDDCKTIDSKEG</sequence>
<accession>A0ACD5Z4P8</accession>
<proteinExistence type="predicted"/>
<dbReference type="Proteomes" id="UP001732700">
    <property type="component" value="Chromosome 6C"/>
</dbReference>
<protein>
    <submittedName>
        <fullName evidence="1">Uncharacterized protein</fullName>
    </submittedName>
</protein>
<organism evidence="1 2">
    <name type="scientific">Avena sativa</name>
    <name type="common">Oat</name>
    <dbReference type="NCBI Taxonomy" id="4498"/>
    <lineage>
        <taxon>Eukaryota</taxon>
        <taxon>Viridiplantae</taxon>
        <taxon>Streptophyta</taxon>
        <taxon>Embryophyta</taxon>
        <taxon>Tracheophyta</taxon>
        <taxon>Spermatophyta</taxon>
        <taxon>Magnoliopsida</taxon>
        <taxon>Liliopsida</taxon>
        <taxon>Poales</taxon>
        <taxon>Poaceae</taxon>
        <taxon>BOP clade</taxon>
        <taxon>Pooideae</taxon>
        <taxon>Poodae</taxon>
        <taxon>Poeae</taxon>
        <taxon>Poeae Chloroplast Group 1 (Aveneae type)</taxon>
        <taxon>Aveninae</taxon>
        <taxon>Avena</taxon>
    </lineage>
</organism>
<reference evidence="1" key="1">
    <citation type="submission" date="2021-05" db="EMBL/GenBank/DDBJ databases">
        <authorList>
            <person name="Scholz U."/>
            <person name="Mascher M."/>
            <person name="Fiebig A."/>
        </authorList>
    </citation>
    <scope>NUCLEOTIDE SEQUENCE [LARGE SCALE GENOMIC DNA]</scope>
</reference>
<dbReference type="EnsemblPlants" id="AVESA.00010b.r2.6CG1087360.1">
    <property type="protein sequence ID" value="AVESA.00010b.r2.6CG1087360.1.CDS"/>
    <property type="gene ID" value="AVESA.00010b.r2.6CG1087360"/>
</dbReference>
<evidence type="ECO:0000313" key="2">
    <source>
        <dbReference type="Proteomes" id="UP001732700"/>
    </source>
</evidence>
<evidence type="ECO:0000313" key="1">
    <source>
        <dbReference type="EnsemblPlants" id="AVESA.00010b.r2.6CG1087360.1.CDS"/>
    </source>
</evidence>
<name>A0ACD5Z4P8_AVESA</name>